<evidence type="ECO:0000313" key="3">
    <source>
        <dbReference type="Proteomes" id="UP000239747"/>
    </source>
</evidence>
<sequence length="83" mass="9453">MKKEEIENQLHDIVKVYLPQDVSTKEIGPDSHLMQDLGINSAHLVDIALDVEDAFDIMLDEKDMEEMQTVSDSVQIVLRKLNS</sequence>
<keyword evidence="3" id="KW-1185">Reference proteome</keyword>
<dbReference type="InterPro" id="IPR009081">
    <property type="entry name" value="PP-bd_ACP"/>
</dbReference>
<dbReference type="PROSITE" id="PS50075">
    <property type="entry name" value="CARRIER"/>
    <property type="match status" value="1"/>
</dbReference>
<comment type="caution">
    <text evidence="2">The sequence shown here is derived from an EMBL/GenBank/DDBJ whole genome shotgun (WGS) entry which is preliminary data.</text>
</comment>
<gene>
    <name evidence="2" type="ORF">BST92_13390</name>
</gene>
<reference evidence="2 3" key="1">
    <citation type="submission" date="2017-01" db="EMBL/GenBank/DDBJ databases">
        <title>Trade-off between light-utilization and light-protection in marine flavobacteria.</title>
        <authorList>
            <person name="Kumagai Y."/>
            <person name="Yoshizawa S."/>
            <person name="Kogure K."/>
            <person name="Iwasaki W."/>
        </authorList>
    </citation>
    <scope>NUCLEOTIDE SEQUENCE [LARGE SCALE GENOMIC DNA]</scope>
    <source>
        <strain evidence="2 3">KCTC 32109</strain>
    </source>
</reference>
<dbReference type="OrthoDB" id="771003at2"/>
<dbReference type="Gene3D" id="1.10.1200.10">
    <property type="entry name" value="ACP-like"/>
    <property type="match status" value="1"/>
</dbReference>
<proteinExistence type="predicted"/>
<accession>A0A2S7UE34</accession>
<dbReference type="SUPFAM" id="SSF47336">
    <property type="entry name" value="ACP-like"/>
    <property type="match status" value="1"/>
</dbReference>
<dbReference type="Pfam" id="PF00550">
    <property type="entry name" value="PP-binding"/>
    <property type="match status" value="1"/>
</dbReference>
<organism evidence="2 3">
    <name type="scientific">Nonlabens arenilitoris</name>
    <dbReference type="NCBI Taxonomy" id="1217969"/>
    <lineage>
        <taxon>Bacteria</taxon>
        <taxon>Pseudomonadati</taxon>
        <taxon>Bacteroidota</taxon>
        <taxon>Flavobacteriia</taxon>
        <taxon>Flavobacteriales</taxon>
        <taxon>Flavobacteriaceae</taxon>
        <taxon>Nonlabens</taxon>
    </lineage>
</organism>
<dbReference type="AlphaFoldDB" id="A0A2S7UE34"/>
<dbReference type="RefSeq" id="WP_105071915.1">
    <property type="nucleotide sequence ID" value="NZ_MTPW01000001.1"/>
</dbReference>
<feature type="domain" description="Carrier" evidence="1">
    <location>
        <begin position="4"/>
        <end position="81"/>
    </location>
</feature>
<dbReference type="EMBL" id="MTPW01000001">
    <property type="protein sequence ID" value="PQJ32851.1"/>
    <property type="molecule type" value="Genomic_DNA"/>
</dbReference>
<name>A0A2S7UE34_9FLAO</name>
<evidence type="ECO:0000259" key="1">
    <source>
        <dbReference type="PROSITE" id="PS50075"/>
    </source>
</evidence>
<evidence type="ECO:0000313" key="2">
    <source>
        <dbReference type="EMBL" id="PQJ32851.1"/>
    </source>
</evidence>
<protein>
    <submittedName>
        <fullName evidence="2">Acyl carrier protein</fullName>
    </submittedName>
</protein>
<dbReference type="InterPro" id="IPR036736">
    <property type="entry name" value="ACP-like_sf"/>
</dbReference>
<dbReference type="Proteomes" id="UP000239747">
    <property type="component" value="Unassembled WGS sequence"/>
</dbReference>